<evidence type="ECO:0000313" key="1">
    <source>
        <dbReference type="EMBL" id="KAH6658799.1"/>
    </source>
</evidence>
<dbReference type="EMBL" id="JAGSXJ010000059">
    <property type="protein sequence ID" value="KAH6658799.1"/>
    <property type="molecule type" value="Genomic_DNA"/>
</dbReference>
<evidence type="ECO:0000313" key="3">
    <source>
        <dbReference type="EMBL" id="KAH6658826.1"/>
    </source>
</evidence>
<keyword evidence="4" id="KW-1185">Reference proteome</keyword>
<proteinExistence type="predicted"/>
<accession>A0A9P8UUM9</accession>
<dbReference type="PANTHER" id="PTHR33205">
    <property type="entry name" value="TRANSMEMBRANE PROTEIN"/>
    <property type="match status" value="1"/>
</dbReference>
<dbReference type="AlphaFoldDB" id="A0A9P8UUM9"/>
<evidence type="ECO:0000313" key="2">
    <source>
        <dbReference type="EMBL" id="KAH6658810.1"/>
    </source>
</evidence>
<organism evidence="3 4">
    <name type="scientific">Plectosphaerella plurivora</name>
    <dbReference type="NCBI Taxonomy" id="936078"/>
    <lineage>
        <taxon>Eukaryota</taxon>
        <taxon>Fungi</taxon>
        <taxon>Dikarya</taxon>
        <taxon>Ascomycota</taxon>
        <taxon>Pezizomycotina</taxon>
        <taxon>Sordariomycetes</taxon>
        <taxon>Hypocreomycetidae</taxon>
        <taxon>Glomerellales</taxon>
        <taxon>Plectosphaerellaceae</taxon>
        <taxon>Plectosphaerella</taxon>
    </lineage>
</organism>
<reference evidence="3" key="1">
    <citation type="journal article" date="2021" name="Nat. Commun.">
        <title>Genetic determinants of endophytism in the Arabidopsis root mycobiome.</title>
        <authorList>
            <person name="Mesny F."/>
            <person name="Miyauchi S."/>
            <person name="Thiergart T."/>
            <person name="Pickel B."/>
            <person name="Atanasova L."/>
            <person name="Karlsson M."/>
            <person name="Huettel B."/>
            <person name="Barry K.W."/>
            <person name="Haridas S."/>
            <person name="Chen C."/>
            <person name="Bauer D."/>
            <person name="Andreopoulos W."/>
            <person name="Pangilinan J."/>
            <person name="LaButti K."/>
            <person name="Riley R."/>
            <person name="Lipzen A."/>
            <person name="Clum A."/>
            <person name="Drula E."/>
            <person name="Henrissat B."/>
            <person name="Kohler A."/>
            <person name="Grigoriev I.V."/>
            <person name="Martin F.M."/>
            <person name="Hacquard S."/>
        </authorList>
    </citation>
    <scope>NUCLEOTIDE SEQUENCE</scope>
    <source>
        <strain evidence="3">MPI-SDFR-AT-0117</strain>
    </source>
</reference>
<dbReference type="EMBL" id="JAGSXJ010000059">
    <property type="protein sequence ID" value="KAH6658810.1"/>
    <property type="molecule type" value="Genomic_DNA"/>
</dbReference>
<comment type="caution">
    <text evidence="3">The sequence shown here is derived from an EMBL/GenBank/DDBJ whole genome shotgun (WGS) entry which is preliminary data.</text>
</comment>
<dbReference type="PANTHER" id="PTHR33205:SF1">
    <property type="entry name" value="TRANSMEMBRANE PROTEIN"/>
    <property type="match status" value="1"/>
</dbReference>
<sequence length="50" mass="5714">MPPRILEGAMCVQRFDDSLNSAIHITYRVSLRSSSMLEPRDPLLKVLTVR</sequence>
<dbReference type="AntiFam" id="ANF00034">
    <property type="entry name" value="Antisense to 5.8S rRNA"/>
</dbReference>
<gene>
    <name evidence="3" type="ORF">F5X68DRAFT_145745</name>
    <name evidence="2" type="ORF">F5X68DRAFT_145785</name>
    <name evidence="1" type="ORF">F5X68DRAFT_145793</name>
</gene>
<evidence type="ECO:0000313" key="4">
    <source>
        <dbReference type="Proteomes" id="UP000770015"/>
    </source>
</evidence>
<dbReference type="EMBL" id="JAGSXJ010000059">
    <property type="protein sequence ID" value="KAH6658826.1"/>
    <property type="molecule type" value="Genomic_DNA"/>
</dbReference>
<name>A0A9P8UUM9_9PEZI</name>
<dbReference type="Proteomes" id="UP000770015">
    <property type="component" value="Unassembled WGS sequence"/>
</dbReference>
<protein>
    <submittedName>
        <fullName evidence="3">Uncharacterized protein</fullName>
    </submittedName>
</protein>
<dbReference type="OrthoDB" id="2437458at2759"/>